<dbReference type="PANTHER" id="PTHR31685:SF3">
    <property type="entry name" value="INTEGRAL MEMBRANE PROTEIN (AFU_ORTHOLOGUE AFUA_6G12730)"/>
    <property type="match status" value="1"/>
</dbReference>
<organism evidence="6 7">
    <name type="scientific">Cryoendolithus antarcticus</name>
    <dbReference type="NCBI Taxonomy" id="1507870"/>
    <lineage>
        <taxon>Eukaryota</taxon>
        <taxon>Fungi</taxon>
        <taxon>Dikarya</taxon>
        <taxon>Ascomycota</taxon>
        <taxon>Pezizomycotina</taxon>
        <taxon>Dothideomycetes</taxon>
        <taxon>Dothideomycetidae</taxon>
        <taxon>Cladosporiales</taxon>
        <taxon>Cladosporiaceae</taxon>
        <taxon>Cryoendolithus</taxon>
    </lineage>
</organism>
<evidence type="ECO:0000313" key="6">
    <source>
        <dbReference type="EMBL" id="OQO01731.1"/>
    </source>
</evidence>
<accession>A0A1V8SRV1</accession>
<feature type="transmembrane region" description="Helical" evidence="2">
    <location>
        <begin position="67"/>
        <end position="90"/>
    </location>
</feature>
<evidence type="ECO:0000256" key="1">
    <source>
        <dbReference type="SAM" id="MobiDB-lite"/>
    </source>
</evidence>
<feature type="domain" description="DUF2427" evidence="4">
    <location>
        <begin position="56"/>
        <end position="148"/>
    </location>
</feature>
<feature type="region of interest" description="Disordered" evidence="1">
    <location>
        <begin position="189"/>
        <end position="231"/>
    </location>
</feature>
<keyword evidence="2" id="KW-0812">Transmembrane</keyword>
<feature type="transmembrane region" description="Helical" evidence="2">
    <location>
        <begin position="455"/>
        <end position="472"/>
    </location>
</feature>
<dbReference type="PANTHER" id="PTHR31685">
    <property type="entry name" value="INTEGRAL MEMBRANE PROTEIN (AFU_ORTHOLOGUE AFUA_6G12730)-RELATED"/>
    <property type="match status" value="1"/>
</dbReference>
<evidence type="ECO:0000259" key="4">
    <source>
        <dbReference type="Pfam" id="PF10348"/>
    </source>
</evidence>
<dbReference type="InterPro" id="IPR018827">
    <property type="entry name" value="YTP1_C"/>
</dbReference>
<feature type="transmembrane region" description="Helical" evidence="2">
    <location>
        <begin position="516"/>
        <end position="533"/>
    </location>
</feature>
<feature type="signal peptide" evidence="3">
    <location>
        <begin position="1"/>
        <end position="24"/>
    </location>
</feature>
<dbReference type="STRING" id="1507870.A0A1V8SRV1"/>
<dbReference type="OrthoDB" id="4005299at2759"/>
<dbReference type="Proteomes" id="UP000192596">
    <property type="component" value="Unassembled WGS sequence"/>
</dbReference>
<name>A0A1V8SRV1_9PEZI</name>
<proteinExistence type="predicted"/>
<dbReference type="FunCoup" id="A0A1V8SRV1">
    <property type="interactions" value="32"/>
</dbReference>
<comment type="caution">
    <text evidence="6">The sequence shown here is derived from an EMBL/GenBank/DDBJ whole genome shotgun (WGS) entry which is preliminary data.</text>
</comment>
<feature type="transmembrane region" description="Helical" evidence="2">
    <location>
        <begin position="553"/>
        <end position="579"/>
    </location>
</feature>
<dbReference type="InParanoid" id="A0A1V8SRV1"/>
<feature type="transmembrane region" description="Helical" evidence="2">
    <location>
        <begin position="132"/>
        <end position="153"/>
    </location>
</feature>
<dbReference type="InterPro" id="IPR018825">
    <property type="entry name" value="DUF2427"/>
</dbReference>
<feature type="domain" description="Protein YTP1-like C-terminal" evidence="5">
    <location>
        <begin position="280"/>
        <end position="574"/>
    </location>
</feature>
<feature type="transmembrane region" description="Helical" evidence="2">
    <location>
        <begin position="484"/>
        <end position="504"/>
    </location>
</feature>
<feature type="chain" id="PRO_5012596420" description="Protein YTP1-like C-terminal domain-containing protein" evidence="3">
    <location>
        <begin position="25"/>
        <end position="591"/>
    </location>
</feature>
<dbReference type="Pfam" id="PF10348">
    <property type="entry name" value="DUF2427"/>
    <property type="match status" value="1"/>
</dbReference>
<keyword evidence="2" id="KW-1133">Transmembrane helix</keyword>
<evidence type="ECO:0000259" key="5">
    <source>
        <dbReference type="Pfam" id="PF10355"/>
    </source>
</evidence>
<dbReference type="AlphaFoldDB" id="A0A1V8SRV1"/>
<keyword evidence="3" id="KW-0732">Signal</keyword>
<sequence>MRSTSIITGRTFVLLILAASFVVGHDSNHGHMNQEVDMSKGNSTSASPSPHDFPPNYFRHPGYPGWMYAHIALMMLSWVAVLPAATMLSIARSRYSLAAQMVFHAFNGAGMVTGFVYSRATPDLYTGDAHGLIGYVVNSLTVIWTLATTLATLKTSKSTQTGFAGSHAALRHDIPQYAQLQQYEDSPVEYHSSRDSGNFSSGSRGSSLSESRKEEETPALPPSDESYTDEHNGDIKKTFLGNGLVGHFLARNTARFVGQRIFAVARVGQVMLDKLLLLLGFAAVTSGFVVYGGIFRSREIFSGMAHFVKGAIFFWYGILTLGRWMGAFSKYGWAWNIRSTVSHTSRWQSRVPSAEFTESFVIWLYGATNVWAEHLNAWGKAWSAQDFEHVSITILFFGGGLLGMIIESGWIGRMLNTGVEVRKSENTSEVQEPGLALLDESDVTPPARKMSVNPMPALVIMLLGMMMSSHHQSSMVATMLHAQWGMLFSGFALARGLTYILMYLKPPTTAYPSRPPTELVASFCLMSGGVLFMNSSHDGVRSIEFNGLDAMTIFTLTMGMTGVLMAWEVVCYALMGWAVRREAGVREAIES</sequence>
<evidence type="ECO:0000256" key="2">
    <source>
        <dbReference type="SAM" id="Phobius"/>
    </source>
</evidence>
<evidence type="ECO:0008006" key="8">
    <source>
        <dbReference type="Google" id="ProtNLM"/>
    </source>
</evidence>
<keyword evidence="7" id="KW-1185">Reference proteome</keyword>
<evidence type="ECO:0000256" key="3">
    <source>
        <dbReference type="SAM" id="SignalP"/>
    </source>
</evidence>
<dbReference type="EMBL" id="NAJO01000030">
    <property type="protein sequence ID" value="OQO01731.1"/>
    <property type="molecule type" value="Genomic_DNA"/>
</dbReference>
<feature type="compositionally biased region" description="Low complexity" evidence="1">
    <location>
        <begin position="195"/>
        <end position="209"/>
    </location>
</feature>
<gene>
    <name evidence="6" type="ORF">B0A48_12768</name>
</gene>
<dbReference type="Pfam" id="PF10355">
    <property type="entry name" value="Ytp1"/>
    <property type="match status" value="1"/>
</dbReference>
<feature type="transmembrane region" description="Helical" evidence="2">
    <location>
        <begin position="275"/>
        <end position="294"/>
    </location>
</feature>
<protein>
    <recommendedName>
        <fullName evidence="8">Protein YTP1-like C-terminal domain-containing protein</fullName>
    </recommendedName>
</protein>
<evidence type="ECO:0000313" key="7">
    <source>
        <dbReference type="Proteomes" id="UP000192596"/>
    </source>
</evidence>
<feature type="transmembrane region" description="Helical" evidence="2">
    <location>
        <begin position="102"/>
        <end position="120"/>
    </location>
</feature>
<keyword evidence="2" id="KW-0472">Membrane</keyword>
<reference evidence="7" key="1">
    <citation type="submission" date="2017-03" db="EMBL/GenBank/DDBJ databases">
        <title>Genomes of endolithic fungi from Antarctica.</title>
        <authorList>
            <person name="Coleine C."/>
            <person name="Masonjones S."/>
            <person name="Stajich J.E."/>
        </authorList>
    </citation>
    <scope>NUCLEOTIDE SEQUENCE [LARGE SCALE GENOMIC DNA]</scope>
    <source>
        <strain evidence="7">CCFEE 5527</strain>
    </source>
</reference>